<reference evidence="3" key="1">
    <citation type="submission" date="2016-10" db="EMBL/GenBank/DDBJ databases">
        <authorList>
            <person name="Varghese N."/>
            <person name="Submissions S."/>
        </authorList>
    </citation>
    <scope>NUCLEOTIDE SEQUENCE [LARGE SCALE GENOMIC DNA]</scope>
    <source>
        <strain evidence="3">DSM 217</strain>
    </source>
</reference>
<proteinExistence type="predicted"/>
<protein>
    <submittedName>
        <fullName evidence="2">Uncharacterized protein</fullName>
    </submittedName>
</protein>
<feature type="compositionally biased region" description="Basic and acidic residues" evidence="1">
    <location>
        <begin position="7"/>
        <end position="26"/>
    </location>
</feature>
<evidence type="ECO:0000313" key="3">
    <source>
        <dbReference type="Proteomes" id="UP000198816"/>
    </source>
</evidence>
<dbReference type="EMBL" id="FNNZ01000002">
    <property type="protein sequence ID" value="SDW18094.1"/>
    <property type="molecule type" value="Genomic_DNA"/>
</dbReference>
<keyword evidence="3" id="KW-1185">Reference proteome</keyword>
<dbReference type="AlphaFoldDB" id="A0A1H2RH10"/>
<name>A0A1H2RH10_THIRO</name>
<gene>
    <name evidence="2" type="ORF">SAMN05421783_1024</name>
</gene>
<organism evidence="2 3">
    <name type="scientific">Thiocapsa roseopersicina</name>
    <dbReference type="NCBI Taxonomy" id="1058"/>
    <lineage>
        <taxon>Bacteria</taxon>
        <taxon>Pseudomonadati</taxon>
        <taxon>Pseudomonadota</taxon>
        <taxon>Gammaproteobacteria</taxon>
        <taxon>Chromatiales</taxon>
        <taxon>Chromatiaceae</taxon>
        <taxon>Thiocapsa</taxon>
    </lineage>
</organism>
<feature type="region of interest" description="Disordered" evidence="1">
    <location>
        <begin position="1"/>
        <end position="26"/>
    </location>
</feature>
<accession>A0A1H2RH10</accession>
<evidence type="ECO:0000256" key="1">
    <source>
        <dbReference type="SAM" id="MobiDB-lite"/>
    </source>
</evidence>
<dbReference type="Proteomes" id="UP000198816">
    <property type="component" value="Unassembled WGS sequence"/>
</dbReference>
<evidence type="ECO:0000313" key="2">
    <source>
        <dbReference type="EMBL" id="SDW18094.1"/>
    </source>
</evidence>
<sequence length="98" mass="11000">MIPVVMPEDRSHAPKTDPLRSEIRAPETDCPAAPATAYVFDFEGVVRRSLETSTSIYAPRPSAAVPTAESTSVSALRSPRRSIRLRWWTRFLPFRRTG</sequence>